<dbReference type="AlphaFoldDB" id="A0AAV9JU13"/>
<evidence type="ECO:0000313" key="4">
    <source>
        <dbReference type="Proteomes" id="UP001324427"/>
    </source>
</evidence>
<evidence type="ECO:0000256" key="1">
    <source>
        <dbReference type="SAM" id="MobiDB-lite"/>
    </source>
</evidence>
<feature type="compositionally biased region" description="Basic and acidic residues" evidence="1">
    <location>
        <begin position="64"/>
        <end position="78"/>
    </location>
</feature>
<keyword evidence="2" id="KW-0732">Signal</keyword>
<dbReference type="Proteomes" id="UP001324427">
    <property type="component" value="Unassembled WGS sequence"/>
</dbReference>
<feature type="signal peptide" evidence="2">
    <location>
        <begin position="1"/>
        <end position="19"/>
    </location>
</feature>
<feature type="compositionally biased region" description="Low complexity" evidence="1">
    <location>
        <begin position="161"/>
        <end position="174"/>
    </location>
</feature>
<feature type="compositionally biased region" description="Basic and acidic residues" evidence="1">
    <location>
        <begin position="122"/>
        <end position="134"/>
    </location>
</feature>
<feature type="region of interest" description="Disordered" evidence="1">
    <location>
        <begin position="48"/>
        <end position="191"/>
    </location>
</feature>
<dbReference type="EMBL" id="JAVFHQ010000005">
    <property type="protein sequence ID" value="KAK4549196.1"/>
    <property type="molecule type" value="Genomic_DNA"/>
</dbReference>
<gene>
    <name evidence="3" type="ORF">LTR36_007654</name>
</gene>
<reference evidence="3 4" key="1">
    <citation type="submission" date="2021-11" db="EMBL/GenBank/DDBJ databases">
        <title>Black yeast isolated from Biological Soil Crust.</title>
        <authorList>
            <person name="Kurbessoian T."/>
        </authorList>
    </citation>
    <scope>NUCLEOTIDE SEQUENCE [LARGE SCALE GENOMIC DNA]</scope>
    <source>
        <strain evidence="3 4">CCFEE 5522</strain>
    </source>
</reference>
<keyword evidence="4" id="KW-1185">Reference proteome</keyword>
<name>A0AAV9JU13_9PEZI</name>
<comment type="caution">
    <text evidence="3">The sequence shown here is derived from an EMBL/GenBank/DDBJ whole genome shotgun (WGS) entry which is preliminary data.</text>
</comment>
<organism evidence="3 4">
    <name type="scientific">Oleoguttula mirabilis</name>
    <dbReference type="NCBI Taxonomy" id="1507867"/>
    <lineage>
        <taxon>Eukaryota</taxon>
        <taxon>Fungi</taxon>
        <taxon>Dikarya</taxon>
        <taxon>Ascomycota</taxon>
        <taxon>Pezizomycotina</taxon>
        <taxon>Dothideomycetes</taxon>
        <taxon>Dothideomycetidae</taxon>
        <taxon>Mycosphaerellales</taxon>
        <taxon>Teratosphaeriaceae</taxon>
        <taxon>Oleoguttula</taxon>
    </lineage>
</organism>
<evidence type="ECO:0000256" key="2">
    <source>
        <dbReference type="SAM" id="SignalP"/>
    </source>
</evidence>
<sequence length="191" mass="19463">MLLTTGLLTTLTVFHASSSSPQQHHLITPAILASINRFTASIGFITADWGPSTTTPGSSSARGFQREEEAAHGQERAVGEGTDGGSNLPPHPTPERPSSSSDDRTTADEGAHETLSAAHDGAAGDRDVEPHAEAEESSLCGDDGDGDVVDSANQCTALDGSVTSESVGVTSNTSSDEDVGGVVALDPLDHA</sequence>
<feature type="compositionally biased region" description="Low complexity" evidence="1">
    <location>
        <begin position="50"/>
        <end position="60"/>
    </location>
</feature>
<accession>A0AAV9JU13</accession>
<proteinExistence type="predicted"/>
<feature type="chain" id="PRO_5044012697" evidence="2">
    <location>
        <begin position="20"/>
        <end position="191"/>
    </location>
</feature>
<protein>
    <submittedName>
        <fullName evidence="3">Uncharacterized protein</fullName>
    </submittedName>
</protein>
<evidence type="ECO:0000313" key="3">
    <source>
        <dbReference type="EMBL" id="KAK4549196.1"/>
    </source>
</evidence>
<feature type="compositionally biased region" description="Basic and acidic residues" evidence="1">
    <location>
        <begin position="101"/>
        <end position="112"/>
    </location>
</feature>